<dbReference type="SUPFAM" id="SSF51621">
    <property type="entry name" value="Phosphoenolpyruvate/pyruvate domain"/>
    <property type="match status" value="1"/>
</dbReference>
<dbReference type="InterPro" id="IPR011037">
    <property type="entry name" value="Pyrv_Knase-like_insert_dom_sf"/>
</dbReference>
<dbReference type="InterPro" id="IPR015813">
    <property type="entry name" value="Pyrv/PenolPyrv_kinase-like_dom"/>
</dbReference>
<dbReference type="GO" id="GO:0016301">
    <property type="term" value="F:kinase activity"/>
    <property type="evidence" value="ECO:0007669"/>
    <property type="project" value="UniProtKB-KW"/>
</dbReference>
<evidence type="ECO:0000256" key="15">
    <source>
        <dbReference type="ARBA" id="ARBA00048967"/>
    </source>
</evidence>
<evidence type="ECO:0000313" key="20">
    <source>
        <dbReference type="Proteomes" id="UP000230423"/>
    </source>
</evidence>
<evidence type="ECO:0000256" key="10">
    <source>
        <dbReference type="ARBA" id="ARBA00022777"/>
    </source>
</evidence>
<dbReference type="EC" id="2.7.1.40" evidence="6 16"/>
<dbReference type="GO" id="GO:0004743">
    <property type="term" value="F:pyruvate kinase activity"/>
    <property type="evidence" value="ECO:0007669"/>
    <property type="project" value="UniProtKB-EC"/>
</dbReference>
<dbReference type="InterPro" id="IPR015793">
    <property type="entry name" value="Pyrv_Knase_brl"/>
</dbReference>
<evidence type="ECO:0000256" key="8">
    <source>
        <dbReference type="ARBA" id="ARBA00022723"/>
    </source>
</evidence>
<dbReference type="NCBIfam" id="NF004491">
    <property type="entry name" value="PRK05826.1"/>
    <property type="match status" value="1"/>
</dbReference>
<dbReference type="SUPFAM" id="SSF50800">
    <property type="entry name" value="PK beta-barrel domain-like"/>
    <property type="match status" value="1"/>
</dbReference>
<proteinExistence type="inferred from homology"/>
<keyword evidence="7 16" id="KW-0808">Transferase</keyword>
<evidence type="ECO:0000256" key="5">
    <source>
        <dbReference type="ARBA" id="ARBA00011881"/>
    </source>
</evidence>
<evidence type="ECO:0000256" key="13">
    <source>
        <dbReference type="ARBA" id="ARBA00023152"/>
    </source>
</evidence>
<evidence type="ECO:0000256" key="14">
    <source>
        <dbReference type="ARBA" id="ARBA00023317"/>
    </source>
</evidence>
<evidence type="ECO:0000256" key="2">
    <source>
        <dbReference type="ARBA" id="ARBA00001958"/>
    </source>
</evidence>
<dbReference type="InterPro" id="IPR040442">
    <property type="entry name" value="Pyrv_kinase-like_dom_sf"/>
</dbReference>
<dbReference type="PANTHER" id="PTHR11817">
    <property type="entry name" value="PYRUVATE KINASE"/>
    <property type="match status" value="1"/>
</dbReference>
<feature type="domain" description="Pyruvate kinase barrel" evidence="17">
    <location>
        <begin position="35"/>
        <end position="358"/>
    </location>
</feature>
<dbReference type="Gene3D" id="2.40.33.10">
    <property type="entry name" value="PK beta-barrel domain-like"/>
    <property type="match status" value="1"/>
</dbReference>
<name>A0A2G9V2K1_TELCI</name>
<evidence type="ECO:0000256" key="6">
    <source>
        <dbReference type="ARBA" id="ARBA00012142"/>
    </source>
</evidence>
<evidence type="ECO:0000256" key="4">
    <source>
        <dbReference type="ARBA" id="ARBA00008663"/>
    </source>
</evidence>
<keyword evidence="14 19" id="KW-0670">Pyruvate</keyword>
<evidence type="ECO:0000256" key="12">
    <source>
        <dbReference type="ARBA" id="ARBA00022842"/>
    </source>
</evidence>
<dbReference type="EMBL" id="KZ345034">
    <property type="protein sequence ID" value="PIO76717.1"/>
    <property type="molecule type" value="Genomic_DNA"/>
</dbReference>
<comment type="subunit">
    <text evidence="5">Homotetramer.</text>
</comment>
<dbReference type="Proteomes" id="UP000230423">
    <property type="component" value="Unassembled WGS sequence"/>
</dbReference>
<keyword evidence="12 16" id="KW-0460">Magnesium</keyword>
<dbReference type="UniPathway" id="UPA00109">
    <property type="reaction ID" value="UER00188"/>
</dbReference>
<evidence type="ECO:0000259" key="17">
    <source>
        <dbReference type="Pfam" id="PF00224"/>
    </source>
</evidence>
<comment type="catalytic activity">
    <reaction evidence="15">
        <text>pyruvate + ATP = phosphoenolpyruvate + ADP + H(+)</text>
        <dbReference type="Rhea" id="RHEA:18157"/>
        <dbReference type="ChEBI" id="CHEBI:15361"/>
        <dbReference type="ChEBI" id="CHEBI:15378"/>
        <dbReference type="ChEBI" id="CHEBI:30616"/>
        <dbReference type="ChEBI" id="CHEBI:58702"/>
        <dbReference type="ChEBI" id="CHEBI:456216"/>
        <dbReference type="EC" id="2.7.1.40"/>
    </reaction>
    <physiologicalReaction direction="right-to-left" evidence="15">
        <dbReference type="Rhea" id="RHEA:18159"/>
    </physiologicalReaction>
</comment>
<keyword evidence="10 16" id="KW-0418">Kinase</keyword>
<comment type="cofactor">
    <cofactor evidence="2">
        <name>K(+)</name>
        <dbReference type="ChEBI" id="CHEBI:29103"/>
    </cofactor>
</comment>
<organism evidence="19 20">
    <name type="scientific">Teladorsagia circumcincta</name>
    <name type="common">Brown stomach worm</name>
    <name type="synonym">Ostertagia circumcincta</name>
    <dbReference type="NCBI Taxonomy" id="45464"/>
    <lineage>
        <taxon>Eukaryota</taxon>
        <taxon>Metazoa</taxon>
        <taxon>Ecdysozoa</taxon>
        <taxon>Nematoda</taxon>
        <taxon>Chromadorea</taxon>
        <taxon>Rhabditida</taxon>
        <taxon>Rhabditina</taxon>
        <taxon>Rhabditomorpha</taxon>
        <taxon>Strongyloidea</taxon>
        <taxon>Trichostrongylidae</taxon>
        <taxon>Teladorsagia</taxon>
    </lineage>
</organism>
<dbReference type="Pfam" id="PF02887">
    <property type="entry name" value="PK_C"/>
    <property type="match status" value="1"/>
</dbReference>
<evidence type="ECO:0000256" key="9">
    <source>
        <dbReference type="ARBA" id="ARBA00022741"/>
    </source>
</evidence>
<evidence type="ECO:0000256" key="3">
    <source>
        <dbReference type="ARBA" id="ARBA00004997"/>
    </source>
</evidence>
<dbReference type="Gene3D" id="3.40.1380.20">
    <property type="entry name" value="Pyruvate kinase, C-terminal domain"/>
    <property type="match status" value="1"/>
</dbReference>
<dbReference type="NCBIfam" id="TIGR01064">
    <property type="entry name" value="pyruv_kin"/>
    <property type="match status" value="1"/>
</dbReference>
<dbReference type="CDD" id="cd00288">
    <property type="entry name" value="Pyruvate_Kinase"/>
    <property type="match status" value="1"/>
</dbReference>
<keyword evidence="13 16" id="KW-0324">Glycolysis</keyword>
<evidence type="ECO:0000256" key="11">
    <source>
        <dbReference type="ARBA" id="ARBA00022840"/>
    </source>
</evidence>
<evidence type="ECO:0000259" key="18">
    <source>
        <dbReference type="Pfam" id="PF02887"/>
    </source>
</evidence>
<dbReference type="SUPFAM" id="SSF52935">
    <property type="entry name" value="PK C-terminal domain-like"/>
    <property type="match status" value="1"/>
</dbReference>
<dbReference type="FunFam" id="3.20.20.60:FF:000001">
    <property type="entry name" value="Pyruvate kinase"/>
    <property type="match status" value="1"/>
</dbReference>
<dbReference type="Gene3D" id="3.20.20.60">
    <property type="entry name" value="Phosphoenolpyruvate-binding domains"/>
    <property type="match status" value="1"/>
</dbReference>
<accession>A0A2G9V2K1</accession>
<dbReference type="GO" id="GO:0000287">
    <property type="term" value="F:magnesium ion binding"/>
    <property type="evidence" value="ECO:0007669"/>
    <property type="project" value="InterPro"/>
</dbReference>
<reference evidence="19 20" key="1">
    <citation type="submission" date="2015-09" db="EMBL/GenBank/DDBJ databases">
        <title>Draft genome of the parasitic nematode Teladorsagia circumcincta isolate WARC Sus (inbred).</title>
        <authorList>
            <person name="Mitreva M."/>
        </authorList>
    </citation>
    <scope>NUCLEOTIDE SEQUENCE [LARGE SCALE GENOMIC DNA]</scope>
    <source>
        <strain evidence="19 20">S</strain>
    </source>
</reference>
<evidence type="ECO:0000313" key="19">
    <source>
        <dbReference type="EMBL" id="PIO76717.1"/>
    </source>
</evidence>
<dbReference type="FunFam" id="3.40.1380.20:FF:000001">
    <property type="entry name" value="Pyruvate kinase"/>
    <property type="match status" value="1"/>
</dbReference>
<feature type="domain" description="Pyruvate kinase C-terminal" evidence="18">
    <location>
        <begin position="395"/>
        <end position="512"/>
    </location>
</feature>
<dbReference type="Pfam" id="PF00224">
    <property type="entry name" value="PK"/>
    <property type="match status" value="1"/>
</dbReference>
<evidence type="ECO:0000256" key="16">
    <source>
        <dbReference type="RuleBase" id="RU000504"/>
    </source>
</evidence>
<dbReference type="InterPro" id="IPR015795">
    <property type="entry name" value="Pyrv_Knase_C"/>
</dbReference>
<comment type="cofactor">
    <cofactor evidence="1">
        <name>Mg(2+)</name>
        <dbReference type="ChEBI" id="CHEBI:18420"/>
    </cofactor>
</comment>
<dbReference type="PRINTS" id="PR01050">
    <property type="entry name" value="PYRUVTKNASE"/>
</dbReference>
<keyword evidence="11" id="KW-0067">ATP-binding</keyword>
<dbReference type="NCBIfam" id="NF004978">
    <property type="entry name" value="PRK06354.1"/>
    <property type="match status" value="1"/>
</dbReference>
<keyword evidence="8" id="KW-0479">Metal-binding</keyword>
<dbReference type="GO" id="GO:0005524">
    <property type="term" value="F:ATP binding"/>
    <property type="evidence" value="ECO:0007669"/>
    <property type="project" value="UniProtKB-KW"/>
</dbReference>
<sequence>MQQTRIFRSYDVGHFATHLEHLCQLNIADKPGKHRKTAIICTVGPACNNVEMLHEMIKQGMNIARLNFSHGSHEEHAKTIAMIREAAKDHIDPVAIALDTKGPEIRTGMLHGGKEVTLNQGDTIYLSTDPKLKDSSTATTLYVDYENLPKVVHVGGRIFIDDGLISLAIKEVGADSVMCEIENGGVLGNRKGVNLPGTTVDLPAVTEKDKADLLFGVEQNVDIIFASFIRNAEGVREIRRVLGEAGKHIAIIAKIECEDGLTNADEIVAEADGIMVARGDLGIEIPPEKVFLAQKMLVAKCNMAGKAVICATQMLESMIKQARPTRAECSDVANAVLDGVDCVMLSGETAKGLYPLETLKMMHSICKEAETAFYYTKYYEEIMFHTVKPTDRTHTTAIGAVSAAVSCKASAIILITSTGSTAILCSRYRPPVPVISITRDERIARRLHLYRSVFPLHWNKPRLPDWQADIEERISYGIEAGKKRGVIWTGDPLVVVTGWHQGAGFTNTIRIIIAS</sequence>
<dbReference type="OrthoDB" id="108365at2759"/>
<dbReference type="GO" id="GO:0006950">
    <property type="term" value="P:response to stress"/>
    <property type="evidence" value="ECO:0007669"/>
    <property type="project" value="UniProtKB-ARBA"/>
</dbReference>
<gene>
    <name evidence="19" type="ORF">TELCIR_01198</name>
</gene>
<evidence type="ECO:0000256" key="7">
    <source>
        <dbReference type="ARBA" id="ARBA00022679"/>
    </source>
</evidence>
<dbReference type="InterPro" id="IPR001697">
    <property type="entry name" value="Pyr_Knase"/>
</dbReference>
<dbReference type="AlphaFoldDB" id="A0A2G9V2K1"/>
<dbReference type="FunFam" id="2.40.33.10:FF:000001">
    <property type="entry name" value="Pyruvate kinase"/>
    <property type="match status" value="1"/>
</dbReference>
<protein>
    <recommendedName>
        <fullName evidence="6 16">Pyruvate kinase</fullName>
        <ecNumber evidence="6 16">2.7.1.40</ecNumber>
    </recommendedName>
</protein>
<dbReference type="InterPro" id="IPR036918">
    <property type="entry name" value="Pyrv_Knase_C_sf"/>
</dbReference>
<comment type="pathway">
    <text evidence="3 16">Carbohydrate degradation; glycolysis; pyruvate from D-glyceraldehyde 3-phosphate: step 5/5.</text>
</comment>
<evidence type="ECO:0000256" key="1">
    <source>
        <dbReference type="ARBA" id="ARBA00001946"/>
    </source>
</evidence>
<keyword evidence="20" id="KW-1185">Reference proteome</keyword>
<comment type="similarity">
    <text evidence="4 16">Belongs to the pyruvate kinase family.</text>
</comment>
<dbReference type="GO" id="GO:0030955">
    <property type="term" value="F:potassium ion binding"/>
    <property type="evidence" value="ECO:0007669"/>
    <property type="project" value="InterPro"/>
</dbReference>
<dbReference type="InterPro" id="IPR015806">
    <property type="entry name" value="Pyrv_Knase_insert_dom_sf"/>
</dbReference>
<keyword evidence="9" id="KW-0547">Nucleotide-binding</keyword>